<sequence>MAALAGEAEMLEACRDLAWWPGNDDSWHIEWRDGPYASEVAGLLTERVAEPDRPDVLAEAAGPATRAMAGVRLMDVGFALRAIDPCGMNRLRARAGLWRLSAALEGAAGGAAGGTAARGSARRHWEELLGG</sequence>
<evidence type="ECO:0000313" key="2">
    <source>
        <dbReference type="Proteomes" id="UP000674234"/>
    </source>
</evidence>
<protein>
    <submittedName>
        <fullName evidence="1">Uncharacterized protein</fullName>
    </submittedName>
</protein>
<gene>
    <name evidence="1" type="ORF">JOL79_03350</name>
</gene>
<reference evidence="1" key="1">
    <citation type="submission" date="2021-02" db="EMBL/GenBank/DDBJ databases">
        <title>Draft genome sequence of Microbispora sp. RL4-1S isolated from rice leaves in Thailand.</title>
        <authorList>
            <person name="Muangham S."/>
            <person name="Duangmal K."/>
        </authorList>
    </citation>
    <scope>NUCLEOTIDE SEQUENCE</scope>
    <source>
        <strain evidence="1">RL4-1S</strain>
    </source>
</reference>
<organism evidence="1 2">
    <name type="scientific">Microbispora oryzae</name>
    <dbReference type="NCBI Taxonomy" id="2806554"/>
    <lineage>
        <taxon>Bacteria</taxon>
        <taxon>Bacillati</taxon>
        <taxon>Actinomycetota</taxon>
        <taxon>Actinomycetes</taxon>
        <taxon>Streptosporangiales</taxon>
        <taxon>Streptosporangiaceae</taxon>
        <taxon>Microbispora</taxon>
    </lineage>
</organism>
<proteinExistence type="predicted"/>
<name>A0A941ANL8_9ACTN</name>
<dbReference type="EMBL" id="JAFCNB010000001">
    <property type="protein sequence ID" value="MBP2702839.1"/>
    <property type="molecule type" value="Genomic_DNA"/>
</dbReference>
<comment type="caution">
    <text evidence="1">The sequence shown here is derived from an EMBL/GenBank/DDBJ whole genome shotgun (WGS) entry which is preliminary data.</text>
</comment>
<dbReference type="Proteomes" id="UP000674234">
    <property type="component" value="Unassembled WGS sequence"/>
</dbReference>
<evidence type="ECO:0000313" key="1">
    <source>
        <dbReference type="EMBL" id="MBP2702839.1"/>
    </source>
</evidence>
<dbReference type="AlphaFoldDB" id="A0A941ANL8"/>
<keyword evidence="2" id="KW-1185">Reference proteome</keyword>
<accession>A0A941ANL8</accession>